<organism evidence="10">
    <name type="scientific">Cyprideis torosa</name>
    <dbReference type="NCBI Taxonomy" id="163714"/>
    <lineage>
        <taxon>Eukaryota</taxon>
        <taxon>Metazoa</taxon>
        <taxon>Ecdysozoa</taxon>
        <taxon>Arthropoda</taxon>
        <taxon>Crustacea</taxon>
        <taxon>Oligostraca</taxon>
        <taxon>Ostracoda</taxon>
        <taxon>Podocopa</taxon>
        <taxon>Podocopida</taxon>
        <taxon>Cytherocopina</taxon>
        <taxon>Cytheroidea</taxon>
        <taxon>Cytherideidae</taxon>
        <taxon>Cyprideis</taxon>
    </lineage>
</organism>
<evidence type="ECO:0000256" key="2">
    <source>
        <dbReference type="ARBA" id="ARBA00013161"/>
    </source>
</evidence>
<name>A0A7R8WFM9_9CRUS</name>
<keyword evidence="4 9" id="KW-0547">Nucleotide-binding</keyword>
<evidence type="ECO:0000256" key="6">
    <source>
        <dbReference type="ARBA" id="ARBA00022917"/>
    </source>
</evidence>
<dbReference type="GO" id="GO:0006436">
    <property type="term" value="P:tryptophanyl-tRNA aminoacylation"/>
    <property type="evidence" value="ECO:0007669"/>
    <property type="project" value="InterPro"/>
</dbReference>
<dbReference type="PANTHER" id="PTHR43766">
    <property type="entry name" value="TRYPTOPHAN--TRNA LIGASE, MITOCHONDRIAL"/>
    <property type="match status" value="1"/>
</dbReference>
<keyword evidence="6 9" id="KW-0648">Protein biosynthesis</keyword>
<evidence type="ECO:0000256" key="1">
    <source>
        <dbReference type="ARBA" id="ARBA00005594"/>
    </source>
</evidence>
<evidence type="ECO:0000256" key="4">
    <source>
        <dbReference type="ARBA" id="ARBA00022741"/>
    </source>
</evidence>
<sequence length="123" mass="13546">MRAGGASGTIAKAMSAYDKVFSDAIYTREDDGRMELAHSFKDKKEQGADINGGLFTYPMLMAADILLFDADVVPVGKDQMQHLEMTRDVAEKLNRQYGEVLVIPEAKVQEDTQLILGTDGTKM</sequence>
<keyword evidence="3 9" id="KW-0436">Ligase</keyword>
<dbReference type="PRINTS" id="PR01039">
    <property type="entry name" value="TRNASYNTHTRP"/>
</dbReference>
<dbReference type="Gene3D" id="3.40.50.620">
    <property type="entry name" value="HUPs"/>
    <property type="match status" value="1"/>
</dbReference>
<dbReference type="GO" id="GO:0005829">
    <property type="term" value="C:cytosol"/>
    <property type="evidence" value="ECO:0007669"/>
    <property type="project" value="TreeGrafter"/>
</dbReference>
<keyword evidence="5 9" id="KW-0067">ATP-binding</keyword>
<dbReference type="SUPFAM" id="SSF52374">
    <property type="entry name" value="Nucleotidylyl transferase"/>
    <property type="match status" value="1"/>
</dbReference>
<dbReference type="EMBL" id="OB662928">
    <property type="protein sequence ID" value="CAD7230753.1"/>
    <property type="molecule type" value="Genomic_DNA"/>
</dbReference>
<dbReference type="Pfam" id="PF00579">
    <property type="entry name" value="tRNA-synt_1b"/>
    <property type="match status" value="1"/>
</dbReference>
<evidence type="ECO:0000256" key="8">
    <source>
        <dbReference type="ARBA" id="ARBA00030268"/>
    </source>
</evidence>
<protein>
    <recommendedName>
        <fullName evidence="2">tryptophan--tRNA ligase</fullName>
        <ecNumber evidence="2">6.1.1.2</ecNumber>
    </recommendedName>
    <alternativeName>
        <fullName evidence="8">Tryptophanyl-tRNA synthetase</fullName>
    </alternativeName>
</protein>
<dbReference type="InterPro" id="IPR014729">
    <property type="entry name" value="Rossmann-like_a/b/a_fold"/>
</dbReference>
<dbReference type="InterPro" id="IPR002305">
    <property type="entry name" value="aa-tRNA-synth_Ic"/>
</dbReference>
<accession>A0A7R8WFM9</accession>
<evidence type="ECO:0000256" key="7">
    <source>
        <dbReference type="ARBA" id="ARBA00023146"/>
    </source>
</evidence>
<reference evidence="10" key="1">
    <citation type="submission" date="2020-11" db="EMBL/GenBank/DDBJ databases">
        <authorList>
            <person name="Tran Van P."/>
        </authorList>
    </citation>
    <scope>NUCLEOTIDE SEQUENCE</scope>
</reference>
<dbReference type="InterPro" id="IPR050203">
    <property type="entry name" value="Trp-tRNA_synthetase"/>
</dbReference>
<feature type="non-terminal residue" evidence="10">
    <location>
        <position position="1"/>
    </location>
</feature>
<dbReference type="GO" id="GO:0005524">
    <property type="term" value="F:ATP binding"/>
    <property type="evidence" value="ECO:0007669"/>
    <property type="project" value="UniProtKB-KW"/>
</dbReference>
<dbReference type="PANTHER" id="PTHR43766:SF1">
    <property type="entry name" value="TRYPTOPHAN--TRNA LIGASE, MITOCHONDRIAL"/>
    <property type="match status" value="1"/>
</dbReference>
<dbReference type="GO" id="GO:0004830">
    <property type="term" value="F:tryptophan-tRNA ligase activity"/>
    <property type="evidence" value="ECO:0007669"/>
    <property type="project" value="UniProtKB-EC"/>
</dbReference>
<dbReference type="EC" id="6.1.1.2" evidence="2"/>
<gene>
    <name evidence="10" type="ORF">CTOB1V02_LOCUS8609</name>
</gene>
<keyword evidence="7 9" id="KW-0030">Aminoacyl-tRNA synthetase</keyword>
<comment type="similarity">
    <text evidence="1 9">Belongs to the class-I aminoacyl-tRNA synthetase family.</text>
</comment>
<dbReference type="AlphaFoldDB" id="A0A7R8WFM9"/>
<evidence type="ECO:0000256" key="3">
    <source>
        <dbReference type="ARBA" id="ARBA00022598"/>
    </source>
</evidence>
<evidence type="ECO:0000256" key="9">
    <source>
        <dbReference type="RuleBase" id="RU363036"/>
    </source>
</evidence>
<evidence type="ECO:0000313" key="10">
    <source>
        <dbReference type="EMBL" id="CAD7230753.1"/>
    </source>
</evidence>
<dbReference type="OrthoDB" id="15808at2759"/>
<dbReference type="InterPro" id="IPR002306">
    <property type="entry name" value="Trp-tRNA-ligase"/>
</dbReference>
<proteinExistence type="inferred from homology"/>
<evidence type="ECO:0000256" key="5">
    <source>
        <dbReference type="ARBA" id="ARBA00022840"/>
    </source>
</evidence>